<sequence length="312" mass="31392">MFAPLAVAGPALLLLLTAGIAALAVLAARPADRDLVQTVAAARRHGTVFAALAVLAGLGVTLAAAMTELGGLRTGQLLAVAPLGAALGHTLVLAVGELTWPRPRARRRSARLRTRRLHDVAPRWLSRSALASAAALALTCAAGALLADADGRSVSYSWPDLATSGGGPFPGWFYGGPVLLAGAIVTAAVLAALRLVLHRPAVEGADAATDEALRRASGHRLLRGATAAALLTTGALLWSGGHAAQGLGVDHQIGDEAPVHLSVPPPVPMLASVAQGAGSLLVLAAPALLAVPPRPLRRAGREPAAPLAVPTP</sequence>
<reference evidence="2 3" key="1">
    <citation type="submission" date="2018-02" db="EMBL/GenBank/DDBJ databases">
        <title>Genomic Encyclopedia of Archaeal and Bacterial Type Strains, Phase II (KMG-II): from individual species to whole genera.</title>
        <authorList>
            <person name="Goeker M."/>
        </authorList>
    </citation>
    <scope>NUCLEOTIDE SEQUENCE [LARGE SCALE GENOMIC DNA]</scope>
    <source>
        <strain evidence="2 3">DSM 22857</strain>
    </source>
</reference>
<dbReference type="EMBL" id="PTJD01000003">
    <property type="protein sequence ID" value="PPK97521.1"/>
    <property type="molecule type" value="Genomic_DNA"/>
</dbReference>
<name>A0A2S6ITM4_9ACTN</name>
<keyword evidence="1" id="KW-0472">Membrane</keyword>
<feature type="transmembrane region" description="Helical" evidence="1">
    <location>
        <begin position="221"/>
        <end position="240"/>
    </location>
</feature>
<feature type="transmembrane region" description="Helical" evidence="1">
    <location>
        <begin position="79"/>
        <end position="103"/>
    </location>
</feature>
<organism evidence="2 3">
    <name type="scientific">Kineococcus xinjiangensis</name>
    <dbReference type="NCBI Taxonomy" id="512762"/>
    <lineage>
        <taxon>Bacteria</taxon>
        <taxon>Bacillati</taxon>
        <taxon>Actinomycetota</taxon>
        <taxon>Actinomycetes</taxon>
        <taxon>Kineosporiales</taxon>
        <taxon>Kineosporiaceae</taxon>
        <taxon>Kineococcus</taxon>
    </lineage>
</organism>
<dbReference type="AlphaFoldDB" id="A0A2S6ITM4"/>
<keyword evidence="3" id="KW-1185">Reference proteome</keyword>
<keyword evidence="1" id="KW-1133">Transmembrane helix</keyword>
<evidence type="ECO:0000256" key="1">
    <source>
        <dbReference type="SAM" id="Phobius"/>
    </source>
</evidence>
<dbReference type="Proteomes" id="UP000239485">
    <property type="component" value="Unassembled WGS sequence"/>
</dbReference>
<accession>A0A2S6ITM4</accession>
<comment type="caution">
    <text evidence="2">The sequence shown here is derived from an EMBL/GenBank/DDBJ whole genome shotgun (WGS) entry which is preliminary data.</text>
</comment>
<dbReference type="RefSeq" id="WP_104431730.1">
    <property type="nucleotide sequence ID" value="NZ_PTJD01000003.1"/>
</dbReference>
<feature type="transmembrane region" description="Helical" evidence="1">
    <location>
        <begin position="6"/>
        <end position="27"/>
    </location>
</feature>
<evidence type="ECO:0000313" key="2">
    <source>
        <dbReference type="EMBL" id="PPK97521.1"/>
    </source>
</evidence>
<protein>
    <submittedName>
        <fullName evidence="2">Uncharacterized protein</fullName>
    </submittedName>
</protein>
<gene>
    <name evidence="2" type="ORF">CLV92_10354</name>
</gene>
<feature type="transmembrane region" description="Helical" evidence="1">
    <location>
        <begin position="172"/>
        <end position="193"/>
    </location>
</feature>
<proteinExistence type="predicted"/>
<feature type="transmembrane region" description="Helical" evidence="1">
    <location>
        <begin position="269"/>
        <end position="291"/>
    </location>
</feature>
<feature type="transmembrane region" description="Helical" evidence="1">
    <location>
        <begin position="124"/>
        <end position="147"/>
    </location>
</feature>
<keyword evidence="1" id="KW-0812">Transmembrane</keyword>
<evidence type="ECO:0000313" key="3">
    <source>
        <dbReference type="Proteomes" id="UP000239485"/>
    </source>
</evidence>
<feature type="transmembrane region" description="Helical" evidence="1">
    <location>
        <begin position="48"/>
        <end position="67"/>
    </location>
</feature>